<dbReference type="EMBL" id="BKCJ010277357">
    <property type="protein sequence ID" value="GEZ42521.1"/>
    <property type="molecule type" value="Genomic_DNA"/>
</dbReference>
<gene>
    <name evidence="1" type="ORF">Tci_514494</name>
</gene>
<name>A0A699IDI3_TANCI</name>
<accession>A0A699IDI3</accession>
<sequence length="161" mass="18178">SRSKAILKVLRYLKGFPGCGIQFNKMSNLKLGAYVDADWAKCTKTRKLVIGFCVFLGQSLVSWKSKNKLHCLKAHLKQSINDGGDGWDDGGRRLDGGCWRLGWWPSADRMVVAAKMRWWWEVGVSNGLTRLDPNPIKPYKVGLIWVQLSLSGQTDRLDNLI</sequence>
<proteinExistence type="predicted"/>
<dbReference type="PANTHER" id="PTHR11439">
    <property type="entry name" value="GAG-POL-RELATED RETROTRANSPOSON"/>
    <property type="match status" value="1"/>
</dbReference>
<organism evidence="1">
    <name type="scientific">Tanacetum cinerariifolium</name>
    <name type="common">Dalmatian daisy</name>
    <name type="synonym">Chrysanthemum cinerariifolium</name>
    <dbReference type="NCBI Taxonomy" id="118510"/>
    <lineage>
        <taxon>Eukaryota</taxon>
        <taxon>Viridiplantae</taxon>
        <taxon>Streptophyta</taxon>
        <taxon>Embryophyta</taxon>
        <taxon>Tracheophyta</taxon>
        <taxon>Spermatophyta</taxon>
        <taxon>Magnoliopsida</taxon>
        <taxon>eudicotyledons</taxon>
        <taxon>Gunneridae</taxon>
        <taxon>Pentapetalae</taxon>
        <taxon>asterids</taxon>
        <taxon>campanulids</taxon>
        <taxon>Asterales</taxon>
        <taxon>Asteraceae</taxon>
        <taxon>Asteroideae</taxon>
        <taxon>Anthemideae</taxon>
        <taxon>Anthemidinae</taxon>
        <taxon>Tanacetum</taxon>
    </lineage>
</organism>
<protein>
    <submittedName>
        <fullName evidence="1">Ribonuclease H-like domain-containing protein</fullName>
    </submittedName>
</protein>
<comment type="caution">
    <text evidence="1">The sequence shown here is derived from an EMBL/GenBank/DDBJ whole genome shotgun (WGS) entry which is preliminary data.</text>
</comment>
<dbReference type="AlphaFoldDB" id="A0A699IDI3"/>
<dbReference type="PANTHER" id="PTHR11439:SF470">
    <property type="entry name" value="CYSTEINE-RICH RLK (RECEPTOR-LIKE PROTEIN KINASE) 8"/>
    <property type="match status" value="1"/>
</dbReference>
<evidence type="ECO:0000313" key="1">
    <source>
        <dbReference type="EMBL" id="GEZ42521.1"/>
    </source>
</evidence>
<feature type="non-terminal residue" evidence="1">
    <location>
        <position position="1"/>
    </location>
</feature>
<reference evidence="1" key="1">
    <citation type="journal article" date="2019" name="Sci. Rep.">
        <title>Draft genome of Tanacetum cinerariifolium, the natural source of mosquito coil.</title>
        <authorList>
            <person name="Yamashiro T."/>
            <person name="Shiraishi A."/>
            <person name="Satake H."/>
            <person name="Nakayama K."/>
        </authorList>
    </citation>
    <scope>NUCLEOTIDE SEQUENCE</scope>
</reference>